<feature type="region of interest" description="Disordered" evidence="19">
    <location>
        <begin position="2116"/>
        <end position="2141"/>
    </location>
</feature>
<feature type="compositionally biased region" description="Basic and acidic residues" evidence="19">
    <location>
        <begin position="1468"/>
        <end position="1485"/>
    </location>
</feature>
<dbReference type="Gene3D" id="3.30.40.10">
    <property type="entry name" value="Zinc/RING finger domain, C3HC4 (zinc finger)"/>
    <property type="match status" value="1"/>
</dbReference>
<feature type="compositionally biased region" description="Basic and acidic residues" evidence="19">
    <location>
        <begin position="389"/>
        <end position="409"/>
    </location>
</feature>
<dbReference type="Gene3D" id="2.170.270.10">
    <property type="entry name" value="SET domain"/>
    <property type="match status" value="1"/>
</dbReference>
<dbReference type="SUPFAM" id="SSF82199">
    <property type="entry name" value="SET domain"/>
    <property type="match status" value="1"/>
</dbReference>
<keyword evidence="3" id="KW-0158">Chromosome</keyword>
<reference evidence="25" key="2">
    <citation type="submission" date="2025-08" db="UniProtKB">
        <authorList>
            <consortium name="Ensembl"/>
        </authorList>
    </citation>
    <scope>IDENTIFICATION</scope>
</reference>
<dbReference type="Pfam" id="PF17907">
    <property type="entry name" value="AWS"/>
    <property type="match status" value="1"/>
</dbReference>
<accession>A0AAY4DKC9</accession>
<keyword evidence="11" id="KW-0862">Zinc</keyword>
<dbReference type="Pfam" id="PF00856">
    <property type="entry name" value="SET"/>
    <property type="match status" value="1"/>
</dbReference>
<feature type="compositionally biased region" description="Basic residues" evidence="19">
    <location>
        <begin position="1187"/>
        <end position="1197"/>
    </location>
</feature>
<dbReference type="PROSITE" id="PS50280">
    <property type="entry name" value="SET"/>
    <property type="match status" value="1"/>
</dbReference>
<feature type="compositionally biased region" description="Basic and acidic residues" evidence="19">
    <location>
        <begin position="22"/>
        <end position="47"/>
    </location>
</feature>
<feature type="compositionally biased region" description="Polar residues" evidence="19">
    <location>
        <begin position="68"/>
        <end position="80"/>
    </location>
</feature>
<feature type="compositionally biased region" description="Basic residues" evidence="19">
    <location>
        <begin position="1411"/>
        <end position="1426"/>
    </location>
</feature>
<feature type="region of interest" description="Disordered" evidence="19">
    <location>
        <begin position="2386"/>
        <end position="2468"/>
    </location>
</feature>
<feature type="compositionally biased region" description="Basic and acidic residues" evidence="19">
    <location>
        <begin position="420"/>
        <end position="437"/>
    </location>
</feature>
<dbReference type="SMART" id="SM00508">
    <property type="entry name" value="PostSET"/>
    <property type="match status" value="1"/>
</dbReference>
<dbReference type="InterPro" id="IPR043320">
    <property type="entry name" value="Bromo_ASH1L"/>
</dbReference>
<keyword evidence="16" id="KW-0804">Transcription</keyword>
<evidence type="ECO:0000256" key="1">
    <source>
        <dbReference type="ARBA" id="ARBA00004123"/>
    </source>
</evidence>
<dbReference type="GO" id="GO:0008270">
    <property type="term" value="F:zinc ion binding"/>
    <property type="evidence" value="ECO:0007669"/>
    <property type="project" value="UniProtKB-KW"/>
</dbReference>
<feature type="region of interest" description="Disordered" evidence="19">
    <location>
        <begin position="1"/>
        <end position="85"/>
    </location>
</feature>
<dbReference type="Pfam" id="PF00439">
    <property type="entry name" value="Bromodomain"/>
    <property type="match status" value="1"/>
</dbReference>
<evidence type="ECO:0000256" key="6">
    <source>
        <dbReference type="ARBA" id="ARBA00022679"/>
    </source>
</evidence>
<dbReference type="PROSITE" id="PS51038">
    <property type="entry name" value="BAH"/>
    <property type="match status" value="1"/>
</dbReference>
<dbReference type="PANTHER" id="PTHR46147">
    <property type="entry name" value="HISTONE-LYSINE N-METHYLTRANSFERASE ASH1"/>
    <property type="match status" value="1"/>
</dbReference>
<evidence type="ECO:0008006" key="27">
    <source>
        <dbReference type="Google" id="ProtNLM"/>
    </source>
</evidence>
<feature type="compositionally biased region" description="Low complexity" evidence="19">
    <location>
        <begin position="773"/>
        <end position="816"/>
    </location>
</feature>
<dbReference type="Proteomes" id="UP000694580">
    <property type="component" value="Chromosome 20"/>
</dbReference>
<dbReference type="InterPro" id="IPR006560">
    <property type="entry name" value="AWS_dom"/>
</dbReference>
<dbReference type="SUPFAM" id="SSF57903">
    <property type="entry name" value="FYVE/PHD zinc finger"/>
    <property type="match status" value="1"/>
</dbReference>
<dbReference type="GO" id="GO:0005654">
    <property type="term" value="C:nucleoplasm"/>
    <property type="evidence" value="ECO:0007669"/>
    <property type="project" value="TreeGrafter"/>
</dbReference>
<feature type="compositionally biased region" description="Basic residues" evidence="19">
    <location>
        <begin position="1115"/>
        <end position="1125"/>
    </location>
</feature>
<dbReference type="InterPro" id="IPR011011">
    <property type="entry name" value="Znf_FYVE_PHD"/>
</dbReference>
<dbReference type="FunFam" id="1.20.920.10:FF:000025">
    <property type="entry name" value="Histone-lysine N-methyltransferase"/>
    <property type="match status" value="1"/>
</dbReference>
<feature type="region of interest" description="Disordered" evidence="19">
    <location>
        <begin position="1516"/>
        <end position="1559"/>
    </location>
</feature>
<keyword evidence="4" id="KW-0597">Phosphoprotein</keyword>
<feature type="region of interest" description="Disordered" evidence="19">
    <location>
        <begin position="729"/>
        <end position="905"/>
    </location>
</feature>
<dbReference type="Ensembl" id="ENSDCDT00010056185.1">
    <property type="protein sequence ID" value="ENSDCDP00010045992.1"/>
    <property type="gene ID" value="ENSDCDG00010027154.1"/>
</dbReference>
<dbReference type="CDD" id="cd05525">
    <property type="entry name" value="Bromo_ASH1"/>
    <property type="match status" value="1"/>
</dbReference>
<evidence type="ECO:0000256" key="17">
    <source>
        <dbReference type="ARBA" id="ARBA00023242"/>
    </source>
</evidence>
<dbReference type="InterPro" id="IPR018359">
    <property type="entry name" value="Bromodomain_CS"/>
</dbReference>
<evidence type="ECO:0000256" key="9">
    <source>
        <dbReference type="ARBA" id="ARBA00022737"/>
    </source>
</evidence>
<dbReference type="SMART" id="SM00384">
    <property type="entry name" value="AT_hook"/>
    <property type="match status" value="6"/>
</dbReference>
<dbReference type="SMART" id="SM00297">
    <property type="entry name" value="BROMO"/>
    <property type="match status" value="1"/>
</dbReference>
<dbReference type="SMART" id="SM00317">
    <property type="entry name" value="SET"/>
    <property type="match status" value="1"/>
</dbReference>
<evidence type="ECO:0000256" key="12">
    <source>
        <dbReference type="ARBA" id="ARBA00022853"/>
    </source>
</evidence>
<dbReference type="SMART" id="SM00570">
    <property type="entry name" value="AWS"/>
    <property type="match status" value="1"/>
</dbReference>
<feature type="domain" description="Post-SET" evidence="22">
    <location>
        <begin position="1833"/>
        <end position="1849"/>
    </location>
</feature>
<dbReference type="InterPro" id="IPR001487">
    <property type="entry name" value="Bromodomain"/>
</dbReference>
<proteinExistence type="predicted"/>
<dbReference type="GO" id="GO:0006355">
    <property type="term" value="P:regulation of DNA-templated transcription"/>
    <property type="evidence" value="ECO:0007669"/>
    <property type="project" value="TreeGrafter"/>
</dbReference>
<dbReference type="SMART" id="SM00439">
    <property type="entry name" value="BAH"/>
    <property type="match status" value="1"/>
</dbReference>
<dbReference type="GO" id="GO:0005694">
    <property type="term" value="C:chromosome"/>
    <property type="evidence" value="ECO:0007669"/>
    <property type="project" value="UniProtKB-SubCell"/>
</dbReference>
<protein>
    <recommendedName>
        <fullName evidence="27">Histone-lysine N-methyltransferase ASH1L-like</fullName>
    </recommendedName>
</protein>
<comment type="subcellular location">
    <subcellularLocation>
        <location evidence="2">Chromosome</location>
    </subcellularLocation>
    <subcellularLocation>
        <location evidence="1">Nucleus</location>
    </subcellularLocation>
</comment>
<feature type="domain" description="SET" evidence="21">
    <location>
        <begin position="1709"/>
        <end position="1825"/>
    </location>
</feature>
<feature type="compositionally biased region" description="Low complexity" evidence="19">
    <location>
        <begin position="2444"/>
        <end position="2462"/>
    </location>
</feature>
<feature type="domain" description="Bromo" evidence="20">
    <location>
        <begin position="2017"/>
        <end position="2087"/>
    </location>
</feature>
<feature type="compositionally biased region" description="Pro residues" evidence="19">
    <location>
        <begin position="872"/>
        <end position="881"/>
    </location>
</feature>
<dbReference type="InterPro" id="IPR001025">
    <property type="entry name" value="BAH_dom"/>
</dbReference>
<evidence type="ECO:0000256" key="11">
    <source>
        <dbReference type="ARBA" id="ARBA00022833"/>
    </source>
</evidence>
<gene>
    <name evidence="25" type="primary">ASH1L</name>
</gene>
<feature type="region of interest" description="Disordered" evidence="19">
    <location>
        <begin position="112"/>
        <end position="179"/>
    </location>
</feature>
<dbReference type="PROSITE" id="PS50014">
    <property type="entry name" value="BROMODOMAIN_2"/>
    <property type="match status" value="1"/>
</dbReference>
<feature type="compositionally biased region" description="Basic residues" evidence="19">
    <location>
        <begin position="627"/>
        <end position="636"/>
    </location>
</feature>
<dbReference type="CDD" id="cd19174">
    <property type="entry name" value="SET_ASH1L"/>
    <property type="match status" value="1"/>
</dbReference>
<reference evidence="25" key="3">
    <citation type="submission" date="2025-09" db="UniProtKB">
        <authorList>
            <consortium name="Ensembl"/>
        </authorList>
    </citation>
    <scope>IDENTIFICATION</scope>
</reference>
<dbReference type="SUPFAM" id="SSF47370">
    <property type="entry name" value="Bromodomain"/>
    <property type="match status" value="1"/>
</dbReference>
<feature type="compositionally biased region" description="Pro residues" evidence="19">
    <location>
        <begin position="1448"/>
        <end position="1460"/>
    </location>
</feature>
<dbReference type="GO" id="GO:0042800">
    <property type="term" value="F:histone H3K4 methyltransferase activity"/>
    <property type="evidence" value="ECO:0007669"/>
    <property type="project" value="TreeGrafter"/>
</dbReference>
<dbReference type="SMART" id="SM00249">
    <property type="entry name" value="PHD"/>
    <property type="match status" value="1"/>
</dbReference>
<reference evidence="25 26" key="1">
    <citation type="submission" date="2020-06" db="EMBL/GenBank/DDBJ databases">
        <authorList>
            <consortium name="Wellcome Sanger Institute Data Sharing"/>
        </authorList>
    </citation>
    <scope>NUCLEOTIDE SEQUENCE [LARGE SCALE GENOMIC DNA]</scope>
</reference>
<evidence type="ECO:0000256" key="18">
    <source>
        <dbReference type="PROSITE-ProRule" id="PRU00035"/>
    </source>
</evidence>
<evidence type="ECO:0000256" key="4">
    <source>
        <dbReference type="ARBA" id="ARBA00022553"/>
    </source>
</evidence>
<dbReference type="Gene3D" id="2.30.30.490">
    <property type="match status" value="1"/>
</dbReference>
<dbReference type="Pfam" id="PF01426">
    <property type="entry name" value="BAH"/>
    <property type="match status" value="1"/>
</dbReference>
<evidence type="ECO:0000256" key="13">
    <source>
        <dbReference type="ARBA" id="ARBA00023015"/>
    </source>
</evidence>
<keyword evidence="7" id="KW-0949">S-adenosyl-L-methionine</keyword>
<dbReference type="InterPro" id="IPR013083">
    <property type="entry name" value="Znf_RING/FYVE/PHD"/>
</dbReference>
<dbReference type="PROSITE" id="PS51215">
    <property type="entry name" value="AWS"/>
    <property type="match status" value="1"/>
</dbReference>
<evidence type="ECO:0000256" key="10">
    <source>
        <dbReference type="ARBA" id="ARBA00022771"/>
    </source>
</evidence>
<feature type="compositionally biased region" description="Basic residues" evidence="19">
    <location>
        <begin position="571"/>
        <end position="581"/>
    </location>
</feature>
<keyword evidence="17" id="KW-0539">Nucleus</keyword>
<dbReference type="Gene3D" id="1.20.920.10">
    <property type="entry name" value="Bromodomain-like"/>
    <property type="match status" value="1"/>
</dbReference>
<dbReference type="GO" id="GO:0003677">
    <property type="term" value="F:DNA binding"/>
    <property type="evidence" value="ECO:0007669"/>
    <property type="project" value="InterPro"/>
</dbReference>
<feature type="compositionally biased region" description="Basic residues" evidence="19">
    <location>
        <begin position="500"/>
        <end position="519"/>
    </location>
</feature>
<evidence type="ECO:0000256" key="16">
    <source>
        <dbReference type="ARBA" id="ARBA00023163"/>
    </source>
</evidence>
<evidence type="ECO:0000256" key="7">
    <source>
        <dbReference type="ARBA" id="ARBA00022691"/>
    </source>
</evidence>
<feature type="domain" description="BAH" evidence="23">
    <location>
        <begin position="2222"/>
        <end position="2359"/>
    </location>
</feature>
<dbReference type="PROSITE" id="PS00633">
    <property type="entry name" value="BROMODOMAIN_1"/>
    <property type="match status" value="1"/>
</dbReference>
<dbReference type="PROSITE" id="PS50868">
    <property type="entry name" value="POST_SET"/>
    <property type="match status" value="1"/>
</dbReference>
<dbReference type="GO" id="GO:0003682">
    <property type="term" value="F:chromatin binding"/>
    <property type="evidence" value="ECO:0007669"/>
    <property type="project" value="InterPro"/>
</dbReference>
<evidence type="ECO:0000256" key="19">
    <source>
        <dbReference type="SAM" id="MobiDB-lite"/>
    </source>
</evidence>
<evidence type="ECO:0000256" key="14">
    <source>
        <dbReference type="ARBA" id="ARBA00023117"/>
    </source>
</evidence>
<feature type="compositionally biased region" description="Basic residues" evidence="19">
    <location>
        <begin position="1435"/>
        <end position="1447"/>
    </location>
</feature>
<feature type="compositionally biased region" description="Pro residues" evidence="19">
    <location>
        <begin position="542"/>
        <end position="559"/>
    </location>
</feature>
<dbReference type="PANTHER" id="PTHR46147:SF1">
    <property type="entry name" value="HISTONE-LYSINE N-METHYLTRANSFERASE ASH1L"/>
    <property type="match status" value="1"/>
</dbReference>
<evidence type="ECO:0000259" key="21">
    <source>
        <dbReference type="PROSITE" id="PS50280"/>
    </source>
</evidence>
<feature type="compositionally biased region" description="Gly residues" evidence="19">
    <location>
        <begin position="119"/>
        <end position="128"/>
    </location>
</feature>
<keyword evidence="6" id="KW-0808">Transferase</keyword>
<feature type="region of interest" description="Disordered" evidence="19">
    <location>
        <begin position="1113"/>
        <end position="1147"/>
    </location>
</feature>
<keyword evidence="9" id="KW-0677">Repeat</keyword>
<dbReference type="GeneTree" id="ENSGT00940000156698"/>
<dbReference type="CDD" id="cd04717">
    <property type="entry name" value="BAH_polybromo"/>
    <property type="match status" value="1"/>
</dbReference>
<evidence type="ECO:0000256" key="8">
    <source>
        <dbReference type="ARBA" id="ARBA00022723"/>
    </source>
</evidence>
<feature type="region of interest" description="Disordered" evidence="19">
    <location>
        <begin position="238"/>
        <end position="263"/>
    </location>
</feature>
<feature type="compositionally biased region" description="Basic residues" evidence="19">
    <location>
        <begin position="849"/>
        <end position="871"/>
    </location>
</feature>
<evidence type="ECO:0000259" key="22">
    <source>
        <dbReference type="PROSITE" id="PS50868"/>
    </source>
</evidence>
<keyword evidence="13" id="KW-0805">Transcription regulation</keyword>
<dbReference type="CDD" id="cd15548">
    <property type="entry name" value="PHD_ASH1L"/>
    <property type="match status" value="1"/>
</dbReference>
<feature type="region of interest" description="Disordered" evidence="19">
    <location>
        <begin position="362"/>
        <end position="663"/>
    </location>
</feature>
<dbReference type="InterPro" id="IPR043151">
    <property type="entry name" value="BAH_sf"/>
</dbReference>
<dbReference type="Pfam" id="PF20826">
    <property type="entry name" value="PHD_5"/>
    <property type="match status" value="1"/>
</dbReference>
<dbReference type="GO" id="GO:0032259">
    <property type="term" value="P:methylation"/>
    <property type="evidence" value="ECO:0007669"/>
    <property type="project" value="UniProtKB-KW"/>
</dbReference>
<evidence type="ECO:0000256" key="5">
    <source>
        <dbReference type="ARBA" id="ARBA00022603"/>
    </source>
</evidence>
<evidence type="ECO:0000313" key="25">
    <source>
        <dbReference type="Ensembl" id="ENSDCDP00010045992.1"/>
    </source>
</evidence>
<feature type="compositionally biased region" description="Basic residues" evidence="19">
    <location>
        <begin position="1869"/>
        <end position="1886"/>
    </location>
</feature>
<dbReference type="FunFam" id="2.30.30.490:FF:000056">
    <property type="entry name" value="Ash1 (absent, small, or homeotic)-like"/>
    <property type="match status" value="1"/>
</dbReference>
<keyword evidence="10" id="KW-0863">Zinc-finger</keyword>
<keyword evidence="26" id="KW-1185">Reference proteome</keyword>
<dbReference type="InterPro" id="IPR001214">
    <property type="entry name" value="SET_dom"/>
</dbReference>
<keyword evidence="12" id="KW-0156">Chromatin regulator</keyword>
<feature type="compositionally biased region" description="Low complexity" evidence="19">
    <location>
        <begin position="453"/>
        <end position="463"/>
    </location>
</feature>
<feature type="domain" description="AWS" evidence="24">
    <location>
        <begin position="1655"/>
        <end position="1706"/>
    </location>
</feature>
<dbReference type="InterPro" id="IPR019786">
    <property type="entry name" value="Zinc_finger_PHD-type_CS"/>
</dbReference>
<evidence type="ECO:0000259" key="24">
    <source>
        <dbReference type="PROSITE" id="PS51215"/>
    </source>
</evidence>
<evidence type="ECO:0000259" key="23">
    <source>
        <dbReference type="PROSITE" id="PS51038"/>
    </source>
</evidence>
<evidence type="ECO:0000256" key="3">
    <source>
        <dbReference type="ARBA" id="ARBA00022454"/>
    </source>
</evidence>
<dbReference type="InterPro" id="IPR036427">
    <property type="entry name" value="Bromodomain-like_sf"/>
</dbReference>
<dbReference type="FunFam" id="3.30.40.10:FF:000113">
    <property type="entry name" value="Histone-lysine N-methyltransferase"/>
    <property type="match status" value="1"/>
</dbReference>
<feature type="region of interest" description="Disordered" evidence="19">
    <location>
        <begin position="195"/>
        <end position="226"/>
    </location>
</feature>
<evidence type="ECO:0000256" key="2">
    <source>
        <dbReference type="ARBA" id="ARBA00004286"/>
    </source>
</evidence>
<feature type="compositionally biased region" description="Low complexity" evidence="19">
    <location>
        <begin position="1364"/>
        <end position="1378"/>
    </location>
</feature>
<feature type="compositionally biased region" description="Low complexity" evidence="19">
    <location>
        <begin position="1208"/>
        <end position="1219"/>
    </location>
</feature>
<keyword evidence="15" id="KW-0010">Activator</keyword>
<feature type="compositionally biased region" description="Polar residues" evidence="19">
    <location>
        <begin position="131"/>
        <end position="141"/>
    </location>
</feature>
<evidence type="ECO:0000259" key="20">
    <source>
        <dbReference type="PROSITE" id="PS50014"/>
    </source>
</evidence>
<name>A0AAY4DKC9_9TELE</name>
<feature type="region of interest" description="Disordered" evidence="19">
    <location>
        <begin position="1855"/>
        <end position="1886"/>
    </location>
</feature>
<dbReference type="InterPro" id="IPR003616">
    <property type="entry name" value="Post-SET_dom"/>
</dbReference>
<dbReference type="FunFam" id="2.170.270.10:FF:000011">
    <property type="entry name" value="Histone-lysine N-methyltransferase"/>
    <property type="match status" value="1"/>
</dbReference>
<dbReference type="InterPro" id="IPR001965">
    <property type="entry name" value="Znf_PHD"/>
</dbReference>
<feature type="region of interest" description="Disordered" evidence="19">
    <location>
        <begin position="1358"/>
        <end position="1485"/>
    </location>
</feature>
<sequence>MDQRTQGGPTSPPPLPTAAPLGDREKEGVGGKKEEEEEKRKREKDGVQVDPSVGTEGVPVDQQQQQQSPQFSVKETTYSEGNVRLKIGLQAKRMKKPPKILENYVCRPAFRATVRHTGRGGARGGRGGATNDTSSSHTQVSHGKDAEKSQSPKSDGIMKPPQYTYSDGQREQDQSATNWGTPTVTEKLAQLIATCPPSKCPKPKPRKLPSNTPHNSPAPLISNLQRPERAMANRATYSRAIHLAPPPPVSRPPGRPYGSRNKDSILETLSSGQRKEDAEGVMKPGIISNNTNLLASTTATIATSSVLGGNGRFATSTNDSNSDNSSNNNNIKARLTHCLPHSLSSVSMSSFSSSSLSLDQRTGSTLVHPVPSATLCSRPRASPFQAEESNERERDRERDKDKDTPRDLSKGSSPLVLGKPEIKDKGAHLTSRSERGKSLSPVKRSPNQECHTSRTTSPSESTRQASSPPNPSGTRTPLPLCDDSPAASPGSPAEQDCKPLKKRRGRRPRWTRVVHRSHKTLHDVGAIHQDKHNIHLSSTLGPNPPIRRPVGRPPNPNKVPPAVSQLFAPPPKKRGRPKSKMPRLDAPARGRPPLKLTASKVSMLKSKEEQDPPVLHPEVDLNPPKPMPRKRGRPKRLPPTLPQESQPPTLAPESGDSSFRSKGNGQLFMRTIIGKINKMKTVKRKRLLSQILLGPSSGPEHDSLGSGSGVASTVATTTQSLSSLAATFGGKLGPQINVSKKGTIYMGKRRGRKPKAPANSSMGAPTPPPEPFLLPNTSSPHHPHPQSLQSQHQLPHSDAFPSPSLSQSSGGQSPISDTSFVEPGSAHFMTHPHCSHSHHGTSNPSQKKSSCRGYHHHHHHYRPHYHYRKLSPPRPLLPTSPAPLSELKEATPSPVSESHSEETVPRMSSGLLMPGIMGSTVGVGIGLNPRGRRRHSSVLLDPPASTLVGHKEKHKHKCKRRSHGCPGYDKLKRQKRKRKKKYLQLRSRRQDPDFLAELDEIVVQLSEIRISHRTPSLRDLLPTIFRINFSGYYSPHPAFSCDPLHYVRKPDLKKKRGRPPKLRESMSEVPFVPGLGFPLSSGGFYHPSYGVPYSSSPLGLGYYRGYPPASALYPHPHHQSPHSHHSPSFPPPPPPSYMHSHHPSHLLLNPSKFHKKKHKILRQEYLGGGRSPVLYPPMSSELSFGWHHKHKHRHKHRERSESAVTKQAAMASANSPSSSHLDSQMGCSDSEDDEAISPNEETEHSAHHTNLFASALSRTSLRPGRGRKAGTSESSNLARMDRALRKDHSVPLERRETGKFKLFYSSMHTRGTNSSASDVMELTTHHHHHHLHHHPSLSHTTACGSHCGLDQAGSGVGIGGGSGVRPSSRQASPSTRSSGPSLKSRCLDAPSPPMHSSHRGSPVVQPQAKSSLHHVNKILRAKKLQRQARTGNNMVKKRGPGRPRKHPLPSPPPSPPPPAPLSSLQDSALRHRDRERDQDRGVWEGDTVKDAIESVVQGKKEKRKLRQWSWQRLTLEKSKAEDQSPPEPAAPAPVEQAPPVSIPNQREKRPARPPKKKFQKAGLYSDVYKTADPRSQFLQLKKEKLEYIPGEHEYGLFPAPIHVGKYLRQKRIDFQLPYDILWLWKHDQLHKRPDVPLYKKIRSNVYVDVKPLSGYEATTCNCRAPKDPTEKGCQEDCLNRMIYTECSPSTCPCTDKCDNQHIQKHDWVQCLERFRAEGKGWGIRTKEPLRSGQFIIEYLGEVVSEHEFRNRMMQQYFAHSGHYCLNLDSGMVIDSYRMGNEARFINHSCEPNCEMQKWSVNGVYRIGLFALKDMNSGTELTYDYNFHSFNTEEQQVCKCGSESCRGIIGGKSQRINGLPPKTSGSGARRLGRFKEKRKSKHQLKKRVRSDSNKFYPQLLMKPMSNRERNFVLKHHVFLLRNWEKMREKQELLKREGDRERDRESMSIYARWGGVIRDDGNIKSDVFLTQFSAIQTSRSVRTRRLAAAEENTEVTRTARLAHIFKEICDMITSYKDSDGQTLAAPLLSLPSRKRNTQYYEKVSDPLDLNTIEKQILTGHYKTVEAFDTDMLKVFRNAEKYYGRKSSVGRDVCRLRKAYYGARHEAAVQIDEIVGETASEADSSDSLERDHGHHHHHGSGGHDKDDDVIRCICGMYKDEGLMIQCEKCMVWQHCDCMRLEAEVEHYLCEQCDPRPVDREVPMLPQPSYAQSGSVYYICLLRDDLLLHQGDCVYLMRDSRRTPEGQPVRQSYRLLSHMNRDKLDIFRIEKLWKNEKGERFAFGHHYFRPHETHHSPSRRFYHNELFRVPLYEIIPLEAVVGTCCVLDLYTYCKGRPKGVKEQDVYICDYRLDKSAHLFYKIHRNRYPVCTKPYAFNHFPKRLTPKRDFSPHYVPDNYRRNGGRSAWKSERPKGAGACEDDTESVSIEMGDDPLDRGGARAGGEMLEAPPASSSLCSSPLHSSAPLSRRESQRERLNKILLELLHRAPCKNGERK</sequence>
<evidence type="ECO:0000256" key="15">
    <source>
        <dbReference type="ARBA" id="ARBA00023159"/>
    </source>
</evidence>
<keyword evidence="8" id="KW-0479">Metal-binding</keyword>
<dbReference type="PROSITE" id="PS01359">
    <property type="entry name" value="ZF_PHD_1"/>
    <property type="match status" value="1"/>
</dbReference>
<feature type="compositionally biased region" description="Basic and acidic residues" evidence="19">
    <location>
        <begin position="1279"/>
        <end position="1291"/>
    </location>
</feature>
<organism evidence="25 26">
    <name type="scientific">Denticeps clupeoides</name>
    <name type="common">denticle herring</name>
    <dbReference type="NCBI Taxonomy" id="299321"/>
    <lineage>
        <taxon>Eukaryota</taxon>
        <taxon>Metazoa</taxon>
        <taxon>Chordata</taxon>
        <taxon>Craniata</taxon>
        <taxon>Vertebrata</taxon>
        <taxon>Euteleostomi</taxon>
        <taxon>Actinopterygii</taxon>
        <taxon>Neopterygii</taxon>
        <taxon>Teleostei</taxon>
        <taxon>Clupei</taxon>
        <taxon>Clupeiformes</taxon>
        <taxon>Denticipitoidei</taxon>
        <taxon>Denticipitidae</taxon>
        <taxon>Denticeps</taxon>
    </lineage>
</organism>
<keyword evidence="14 18" id="KW-0103">Bromodomain</keyword>
<feature type="compositionally biased region" description="Pro residues" evidence="19">
    <location>
        <begin position="244"/>
        <end position="255"/>
    </location>
</feature>
<dbReference type="InterPro" id="IPR017956">
    <property type="entry name" value="AT_hook_DNA-bd_motif"/>
</dbReference>
<keyword evidence="5" id="KW-0489">Methyltransferase</keyword>
<feature type="compositionally biased region" description="Polar residues" evidence="19">
    <location>
        <begin position="464"/>
        <end position="475"/>
    </location>
</feature>
<feature type="region of interest" description="Disordered" evidence="19">
    <location>
        <begin position="1187"/>
        <end position="1291"/>
    </location>
</feature>
<dbReference type="InterPro" id="IPR046341">
    <property type="entry name" value="SET_dom_sf"/>
</dbReference>
<dbReference type="InterPro" id="IPR043319">
    <property type="entry name" value="PHD_ASH1L"/>
</dbReference>
<evidence type="ECO:0000313" key="26">
    <source>
        <dbReference type="Proteomes" id="UP000694580"/>
    </source>
</evidence>